<evidence type="ECO:0000256" key="2">
    <source>
        <dbReference type="SAM" id="Phobius"/>
    </source>
</evidence>
<name>A0A178CWM9_9EURO</name>
<reference evidence="3 4" key="1">
    <citation type="submission" date="2016-03" db="EMBL/GenBank/DDBJ databases">
        <title>The draft genome sequence of Fonsecaea nubica causative agent of cutaneous subcutaneous infection in human host.</title>
        <authorList>
            <person name="Costa F."/>
            <person name="Sybren D.H."/>
            <person name="Raittz R.T."/>
            <person name="Weiss V.A."/>
            <person name="Leao A.C."/>
            <person name="Gomes R."/>
            <person name="De Souza E.M."/>
            <person name="Pedrosa F.O."/>
            <person name="Steffens M.B."/>
            <person name="Bombassaro A."/>
            <person name="Tadra-Sfeir M.Z."/>
            <person name="Moreno L.F."/>
            <person name="Najafzadeh M.J."/>
            <person name="Felipe M.S."/>
            <person name="Teixeira M."/>
            <person name="Sun J."/>
            <person name="Xi L."/>
            <person name="Castro M.A."/>
            <person name="Vicente V.A."/>
        </authorList>
    </citation>
    <scope>NUCLEOTIDE SEQUENCE [LARGE SCALE GENOMIC DNA]</scope>
    <source>
        <strain evidence="3 4">CBS 269.64</strain>
    </source>
</reference>
<feature type="transmembrane region" description="Helical" evidence="2">
    <location>
        <begin position="18"/>
        <end position="37"/>
    </location>
</feature>
<sequence length="135" mass="14717">MNVETCSRLNLKSYLPGMFVSIFLPSSINISTILKLAPNRTTMANRTSVSSDDYVDPVIENAVIGIKIDLDTLKQLTSSGAAAQDARHREVKESIEKAIQTAKDEGRFEQDKDANEQDANDQGVNDQGSSKAGEK</sequence>
<feature type="region of interest" description="Disordered" evidence="1">
    <location>
        <begin position="79"/>
        <end position="135"/>
    </location>
</feature>
<dbReference type="AlphaFoldDB" id="A0A178CWM9"/>
<dbReference type="OrthoDB" id="4507903at2759"/>
<dbReference type="Proteomes" id="UP000185904">
    <property type="component" value="Unassembled WGS sequence"/>
</dbReference>
<keyword evidence="4" id="KW-1185">Reference proteome</keyword>
<dbReference type="EMBL" id="LVCJ01000041">
    <property type="protein sequence ID" value="OAL34259.1"/>
    <property type="molecule type" value="Genomic_DNA"/>
</dbReference>
<gene>
    <name evidence="3" type="ORF">AYO20_06515</name>
</gene>
<proteinExistence type="predicted"/>
<feature type="compositionally biased region" description="Basic and acidic residues" evidence="1">
    <location>
        <begin position="85"/>
        <end position="115"/>
    </location>
</feature>
<dbReference type="RefSeq" id="XP_022499271.1">
    <property type="nucleotide sequence ID" value="XM_022644804.1"/>
</dbReference>
<protein>
    <submittedName>
        <fullName evidence="3">Uncharacterized protein</fullName>
    </submittedName>
</protein>
<evidence type="ECO:0000256" key="1">
    <source>
        <dbReference type="SAM" id="MobiDB-lite"/>
    </source>
</evidence>
<keyword evidence="2" id="KW-1133">Transmembrane helix</keyword>
<keyword evidence="2" id="KW-0472">Membrane</keyword>
<keyword evidence="2" id="KW-0812">Transmembrane</keyword>
<feature type="compositionally biased region" description="Polar residues" evidence="1">
    <location>
        <begin position="120"/>
        <end position="135"/>
    </location>
</feature>
<organism evidence="3 4">
    <name type="scientific">Fonsecaea nubica</name>
    <dbReference type="NCBI Taxonomy" id="856822"/>
    <lineage>
        <taxon>Eukaryota</taxon>
        <taxon>Fungi</taxon>
        <taxon>Dikarya</taxon>
        <taxon>Ascomycota</taxon>
        <taxon>Pezizomycotina</taxon>
        <taxon>Eurotiomycetes</taxon>
        <taxon>Chaetothyriomycetidae</taxon>
        <taxon>Chaetothyriales</taxon>
        <taxon>Herpotrichiellaceae</taxon>
        <taxon>Fonsecaea</taxon>
    </lineage>
</organism>
<comment type="caution">
    <text evidence="3">The sequence shown here is derived from an EMBL/GenBank/DDBJ whole genome shotgun (WGS) entry which is preliminary data.</text>
</comment>
<evidence type="ECO:0000313" key="4">
    <source>
        <dbReference type="Proteomes" id="UP000185904"/>
    </source>
</evidence>
<evidence type="ECO:0000313" key="3">
    <source>
        <dbReference type="EMBL" id="OAL34259.1"/>
    </source>
</evidence>
<dbReference type="GeneID" id="34589929"/>
<accession>A0A178CWM9</accession>